<comment type="subcellular location">
    <subcellularLocation>
        <location evidence="1">Cell membrane</location>
        <topology evidence="1">Lipid-anchor</topology>
    </subcellularLocation>
</comment>
<dbReference type="Proteomes" id="UP000255234">
    <property type="component" value="Unassembled WGS sequence"/>
</dbReference>
<keyword evidence="3 4" id="KW-0732">Signal</keyword>
<dbReference type="InterPro" id="IPR023765">
    <property type="entry name" value="SBP_5_CS"/>
</dbReference>
<dbReference type="Pfam" id="PF00496">
    <property type="entry name" value="SBP_bac_5"/>
    <property type="match status" value="1"/>
</dbReference>
<evidence type="ECO:0000259" key="5">
    <source>
        <dbReference type="Pfam" id="PF00496"/>
    </source>
</evidence>
<dbReference type="Gene3D" id="3.10.105.10">
    <property type="entry name" value="Dipeptide-binding Protein, Domain 3"/>
    <property type="match status" value="1"/>
</dbReference>
<protein>
    <submittedName>
        <fullName evidence="6">Nickel-binding periplasmic protein</fullName>
    </submittedName>
</protein>
<dbReference type="PIRSF" id="PIRSF002741">
    <property type="entry name" value="MppA"/>
    <property type="match status" value="1"/>
</dbReference>
<name>A0A378NQC7_9FIRM</name>
<feature type="domain" description="Solute-binding protein family 5" evidence="5">
    <location>
        <begin position="79"/>
        <end position="429"/>
    </location>
</feature>
<evidence type="ECO:0000256" key="3">
    <source>
        <dbReference type="ARBA" id="ARBA00022729"/>
    </source>
</evidence>
<dbReference type="RefSeq" id="WP_115151168.1">
    <property type="nucleotide sequence ID" value="NZ_UGPP01000001.1"/>
</dbReference>
<dbReference type="GO" id="GO:0043190">
    <property type="term" value="C:ATP-binding cassette (ABC) transporter complex"/>
    <property type="evidence" value="ECO:0007669"/>
    <property type="project" value="InterPro"/>
</dbReference>
<dbReference type="PANTHER" id="PTHR30290:SF81">
    <property type="entry name" value="OLIGOPEPTIDE-BINDING PROTEIN OPPA"/>
    <property type="match status" value="1"/>
</dbReference>
<reference evidence="6 7" key="1">
    <citation type="submission" date="2018-06" db="EMBL/GenBank/DDBJ databases">
        <authorList>
            <consortium name="Pathogen Informatics"/>
            <person name="Doyle S."/>
        </authorList>
    </citation>
    <scope>NUCLEOTIDE SEQUENCE [LARGE SCALE GENOMIC DNA]</scope>
    <source>
        <strain evidence="6 7">NCTC10571</strain>
    </source>
</reference>
<feature type="chain" id="PRO_5039223239" evidence="4">
    <location>
        <begin position="21"/>
        <end position="513"/>
    </location>
</feature>
<comment type="similarity">
    <text evidence="2">Belongs to the bacterial solute-binding protein 5 family.</text>
</comment>
<dbReference type="GO" id="GO:0015833">
    <property type="term" value="P:peptide transport"/>
    <property type="evidence" value="ECO:0007669"/>
    <property type="project" value="TreeGrafter"/>
</dbReference>
<feature type="signal peptide" evidence="4">
    <location>
        <begin position="1"/>
        <end position="20"/>
    </location>
</feature>
<evidence type="ECO:0000256" key="2">
    <source>
        <dbReference type="ARBA" id="ARBA00005695"/>
    </source>
</evidence>
<organism evidence="6 7">
    <name type="scientific">Megamonas hypermegale</name>
    <dbReference type="NCBI Taxonomy" id="158847"/>
    <lineage>
        <taxon>Bacteria</taxon>
        <taxon>Bacillati</taxon>
        <taxon>Bacillota</taxon>
        <taxon>Negativicutes</taxon>
        <taxon>Selenomonadales</taxon>
        <taxon>Selenomonadaceae</taxon>
        <taxon>Megamonas</taxon>
    </lineage>
</organism>
<dbReference type="InterPro" id="IPR030678">
    <property type="entry name" value="Peptide/Ni-bd"/>
</dbReference>
<dbReference type="InterPro" id="IPR039424">
    <property type="entry name" value="SBP_5"/>
</dbReference>
<evidence type="ECO:0000256" key="4">
    <source>
        <dbReference type="SAM" id="SignalP"/>
    </source>
</evidence>
<dbReference type="GO" id="GO:0042597">
    <property type="term" value="C:periplasmic space"/>
    <property type="evidence" value="ECO:0007669"/>
    <property type="project" value="UniProtKB-ARBA"/>
</dbReference>
<evidence type="ECO:0000313" key="7">
    <source>
        <dbReference type="Proteomes" id="UP000255234"/>
    </source>
</evidence>
<accession>A0A378NQC7</accession>
<dbReference type="PROSITE" id="PS01040">
    <property type="entry name" value="SBP_BACTERIAL_5"/>
    <property type="match status" value="1"/>
</dbReference>
<sequence>MSFSKVLALCLFLMNFYLTGCTSDNTTSSTEKVFHFGTTAYGIEMGNTGLNPHHDYSGWSAVRYGVGETLFKFNDKMQLEPWLAKSYEQLDDYTVKITLKDNIKFSSGRALDGQAVKECLEDLIKNHDRAPFDLKIASITADGQDVIIKSQEKVPALLNYLSDPYGAIIDMQYGITADNNVAGTGPFVATKVSDKQIELVKNPNYWSGNVAMDKVIITEVIDGDTLTMALQTGEFDAVQGLPYANLDLFQNNPDYHVSSIATSRCFFAQINYNNPILQDYNVRKAIAMSLDKQGFTHNLLQDNGSIAIGAFPDNFTFGGDKLQTINYNPTEAKELLAQAGWIDNDGDGYVDKNGQKLILRWLTYPGRQELPLLAEIAQANLKTIGIDLKINNTINQQEFLTSGNWDIYASAFVTAPTGDPEYFFTTHCLQNSAKNRGKYYNDKLEILAQKLHNEFDSQKRADLAVQMQQILLDDYGFIFASHLKMSFVSKSKVINFVAHPSDYYEITADLDFK</sequence>
<dbReference type="InterPro" id="IPR000914">
    <property type="entry name" value="SBP_5_dom"/>
</dbReference>
<evidence type="ECO:0000256" key="1">
    <source>
        <dbReference type="ARBA" id="ARBA00004193"/>
    </source>
</evidence>
<dbReference type="AlphaFoldDB" id="A0A378NQC7"/>
<gene>
    <name evidence="6" type="primary">nikA_1</name>
    <name evidence="6" type="ORF">NCTC10571_00744</name>
</gene>
<dbReference type="EMBL" id="UGPP01000001">
    <property type="protein sequence ID" value="STY70604.1"/>
    <property type="molecule type" value="Genomic_DNA"/>
</dbReference>
<dbReference type="PANTHER" id="PTHR30290">
    <property type="entry name" value="PERIPLASMIC BINDING COMPONENT OF ABC TRANSPORTER"/>
    <property type="match status" value="1"/>
</dbReference>
<dbReference type="GO" id="GO:1904680">
    <property type="term" value="F:peptide transmembrane transporter activity"/>
    <property type="evidence" value="ECO:0007669"/>
    <property type="project" value="TreeGrafter"/>
</dbReference>
<proteinExistence type="inferred from homology"/>
<dbReference type="Gene3D" id="3.40.190.10">
    <property type="entry name" value="Periplasmic binding protein-like II"/>
    <property type="match status" value="1"/>
</dbReference>
<dbReference type="CDD" id="cd08490">
    <property type="entry name" value="PBP2_NikA_DppA_OppA_like_3"/>
    <property type="match status" value="1"/>
</dbReference>
<evidence type="ECO:0000313" key="6">
    <source>
        <dbReference type="EMBL" id="STY70604.1"/>
    </source>
</evidence>
<dbReference type="SUPFAM" id="SSF53850">
    <property type="entry name" value="Periplasmic binding protein-like II"/>
    <property type="match status" value="1"/>
</dbReference>